<evidence type="ECO:0000256" key="2">
    <source>
        <dbReference type="ARBA" id="ARBA00023242"/>
    </source>
</evidence>
<feature type="domain" description="HMG box" evidence="5">
    <location>
        <begin position="271"/>
        <end position="339"/>
    </location>
</feature>
<feature type="compositionally biased region" description="Basic and acidic residues" evidence="4">
    <location>
        <begin position="33"/>
        <end position="42"/>
    </location>
</feature>
<dbReference type="SUPFAM" id="SSF47095">
    <property type="entry name" value="HMG-box"/>
    <property type="match status" value="1"/>
</dbReference>
<sequence>MPASAIVRFRRKGDRLIDYKDDQAGSNDAWSRTPERDCDSQRRNAFSQEIRPNLANARETDAKLTSPIFEYQPQVDINPERNIRYKNATDGGEYNKHKSPSCSSSRPVYAYQAKDGRKCLDGPEADQKVSFASATSPRELHSTFSTPGAKEMLVREIGKCHDQADYPYGLSTSPPPSSSRFRAHALQEDHDYSMESRLPTKPIKVYPSSLQPSNREPITPRCYLTPPPAHDSSFRPPSPGVGLYLSPSPSRVTRESMHLPIRAKYRSTPHIPRPPNSFMIYRSHFWDRYKQTHAERDLAKVSCLAGASWRSLSPSEKAYWQYLAAKAKNEHAAKYPDYKYRYQLRRSASVDNPWSTDPSASLRFTSDSR</sequence>
<dbReference type="CDD" id="cd01389">
    <property type="entry name" value="HMG-box_ROX1-like"/>
    <property type="match status" value="1"/>
</dbReference>
<dbReference type="PROSITE" id="PS50118">
    <property type="entry name" value="HMG_BOX_2"/>
    <property type="match status" value="1"/>
</dbReference>
<reference evidence="6 7" key="1">
    <citation type="submission" date="2024-02" db="EMBL/GenBank/DDBJ databases">
        <title>A draft genome for the cacao thread blight pathogen Marasmius crinis-equi.</title>
        <authorList>
            <person name="Cohen S.P."/>
            <person name="Baruah I.K."/>
            <person name="Amoako-Attah I."/>
            <person name="Bukari Y."/>
            <person name="Meinhardt L.W."/>
            <person name="Bailey B.A."/>
        </authorList>
    </citation>
    <scope>NUCLEOTIDE SEQUENCE [LARGE SCALE GENOMIC DNA]</scope>
    <source>
        <strain evidence="6 7">GH-76</strain>
    </source>
</reference>
<dbReference type="InterPro" id="IPR009071">
    <property type="entry name" value="HMG_box_dom"/>
</dbReference>
<evidence type="ECO:0000313" key="6">
    <source>
        <dbReference type="EMBL" id="KAL0563987.1"/>
    </source>
</evidence>
<dbReference type="EMBL" id="JBAHYK010003071">
    <property type="protein sequence ID" value="KAL0563987.1"/>
    <property type="molecule type" value="Genomic_DNA"/>
</dbReference>
<gene>
    <name evidence="6" type="primary">RFG1_14</name>
    <name evidence="6" type="ORF">V5O48_018067</name>
</gene>
<feature type="region of interest" description="Disordered" evidence="4">
    <location>
        <begin position="86"/>
        <end position="106"/>
    </location>
</feature>
<keyword evidence="7" id="KW-1185">Reference proteome</keyword>
<evidence type="ECO:0000256" key="4">
    <source>
        <dbReference type="SAM" id="MobiDB-lite"/>
    </source>
</evidence>
<dbReference type="PANTHER" id="PTHR45789:SF2">
    <property type="entry name" value="FI18025P1"/>
    <property type="match status" value="1"/>
</dbReference>
<keyword evidence="1 3" id="KW-0238">DNA-binding</keyword>
<evidence type="ECO:0000313" key="7">
    <source>
        <dbReference type="Proteomes" id="UP001465976"/>
    </source>
</evidence>
<evidence type="ECO:0000256" key="1">
    <source>
        <dbReference type="ARBA" id="ARBA00023125"/>
    </source>
</evidence>
<protein>
    <submittedName>
        <fullName evidence="6">Slightly ste11-like protein</fullName>
    </submittedName>
</protein>
<comment type="caution">
    <text evidence="6">The sequence shown here is derived from an EMBL/GenBank/DDBJ whole genome shotgun (WGS) entry which is preliminary data.</text>
</comment>
<name>A0ABR3EM94_9AGAR</name>
<evidence type="ECO:0000259" key="5">
    <source>
        <dbReference type="PROSITE" id="PS50118"/>
    </source>
</evidence>
<accession>A0ABR3EM94</accession>
<proteinExistence type="predicted"/>
<keyword evidence="2 3" id="KW-0539">Nucleus</keyword>
<dbReference type="InterPro" id="IPR051356">
    <property type="entry name" value="SOX/SOX-like_TF"/>
</dbReference>
<dbReference type="Pfam" id="PF00505">
    <property type="entry name" value="HMG_box"/>
    <property type="match status" value="1"/>
</dbReference>
<feature type="DNA-binding region" description="HMG box" evidence="3">
    <location>
        <begin position="271"/>
        <end position="339"/>
    </location>
</feature>
<evidence type="ECO:0000256" key="3">
    <source>
        <dbReference type="PROSITE-ProRule" id="PRU00267"/>
    </source>
</evidence>
<dbReference type="PANTHER" id="PTHR45789">
    <property type="entry name" value="FI18025P1"/>
    <property type="match status" value="1"/>
</dbReference>
<dbReference type="InterPro" id="IPR036910">
    <property type="entry name" value="HMG_box_dom_sf"/>
</dbReference>
<dbReference type="Proteomes" id="UP001465976">
    <property type="component" value="Unassembled WGS sequence"/>
</dbReference>
<feature type="region of interest" description="Disordered" evidence="4">
    <location>
        <begin position="19"/>
        <end position="48"/>
    </location>
</feature>
<organism evidence="6 7">
    <name type="scientific">Marasmius crinis-equi</name>
    <dbReference type="NCBI Taxonomy" id="585013"/>
    <lineage>
        <taxon>Eukaryota</taxon>
        <taxon>Fungi</taxon>
        <taxon>Dikarya</taxon>
        <taxon>Basidiomycota</taxon>
        <taxon>Agaricomycotina</taxon>
        <taxon>Agaricomycetes</taxon>
        <taxon>Agaricomycetidae</taxon>
        <taxon>Agaricales</taxon>
        <taxon>Marasmiineae</taxon>
        <taxon>Marasmiaceae</taxon>
        <taxon>Marasmius</taxon>
    </lineage>
</organism>
<dbReference type="SMART" id="SM00398">
    <property type="entry name" value="HMG"/>
    <property type="match status" value="1"/>
</dbReference>
<feature type="region of interest" description="Disordered" evidence="4">
    <location>
        <begin position="350"/>
        <end position="369"/>
    </location>
</feature>
<dbReference type="Gene3D" id="1.10.30.10">
    <property type="entry name" value="High mobility group box domain"/>
    <property type="match status" value="1"/>
</dbReference>